<accession>A0ABV7Y700</accession>
<dbReference type="RefSeq" id="WP_307782543.1">
    <property type="nucleotide sequence ID" value="NZ_JAFBCM010000001.1"/>
</dbReference>
<dbReference type="SUPFAM" id="SSF56281">
    <property type="entry name" value="Metallo-hydrolase/oxidoreductase"/>
    <property type="match status" value="1"/>
</dbReference>
<comment type="caution">
    <text evidence="2">The sequence shown here is derived from an EMBL/GenBank/DDBJ whole genome shotgun (WGS) entry which is preliminary data.</text>
</comment>
<dbReference type="Gene3D" id="3.60.15.10">
    <property type="entry name" value="Ribonuclease Z/Hydroxyacylglutathione hydrolase-like"/>
    <property type="match status" value="1"/>
</dbReference>
<gene>
    <name evidence="2" type="ORF">ACFOUW_04220</name>
</gene>
<reference evidence="3" key="1">
    <citation type="journal article" date="2019" name="Int. J. Syst. Evol. Microbiol.">
        <title>The Global Catalogue of Microorganisms (GCM) 10K type strain sequencing project: providing services to taxonomists for standard genome sequencing and annotation.</title>
        <authorList>
            <consortium name="The Broad Institute Genomics Platform"/>
            <consortium name="The Broad Institute Genome Sequencing Center for Infectious Disease"/>
            <person name="Wu L."/>
            <person name="Ma J."/>
        </authorList>
    </citation>
    <scope>NUCLEOTIDE SEQUENCE [LARGE SCALE GENOMIC DNA]</scope>
    <source>
        <strain evidence="3">CGMCC 4.7241</strain>
    </source>
</reference>
<dbReference type="Proteomes" id="UP001595699">
    <property type="component" value="Unassembled WGS sequence"/>
</dbReference>
<dbReference type="PANTHER" id="PTHR42951:SF4">
    <property type="entry name" value="ACYL-COENZYME A THIOESTERASE MBLAC2"/>
    <property type="match status" value="1"/>
</dbReference>
<keyword evidence="3" id="KW-1185">Reference proteome</keyword>
<sequence length="238" mass="26170">MTFSLLAGRVFVFACDPDPDNVQPCVTVIADERGSVVVDAGNSPGRALVVQEALRSAGLPAPRWLVYTHSHWDHVWGACAWPADVEIVAHEAALPVLTAEAERPWSHAYLRACVQDNPRLALSFRARAWAMPSWEAFRVLPPTTTFADTLTLPNGVELRHVGGQHSEDSLVVVDPTSRVVLLGDAVYPPPYHLRKETDTADLALLRRLLTPDLDWYVGAHEPPATRDEVTAYVEGNVQ</sequence>
<name>A0ABV7Y700_9ACTN</name>
<dbReference type="SMART" id="SM00849">
    <property type="entry name" value="Lactamase_B"/>
    <property type="match status" value="1"/>
</dbReference>
<dbReference type="Pfam" id="PF00753">
    <property type="entry name" value="Lactamase_B"/>
    <property type="match status" value="1"/>
</dbReference>
<dbReference type="PANTHER" id="PTHR42951">
    <property type="entry name" value="METALLO-BETA-LACTAMASE DOMAIN-CONTAINING"/>
    <property type="match status" value="1"/>
</dbReference>
<dbReference type="InterPro" id="IPR050855">
    <property type="entry name" value="NDM-1-like"/>
</dbReference>
<protein>
    <submittedName>
        <fullName evidence="2">MBL fold metallo-hydrolase</fullName>
    </submittedName>
</protein>
<evidence type="ECO:0000313" key="2">
    <source>
        <dbReference type="EMBL" id="MFC3760030.1"/>
    </source>
</evidence>
<organism evidence="2 3">
    <name type="scientific">Tenggerimyces flavus</name>
    <dbReference type="NCBI Taxonomy" id="1708749"/>
    <lineage>
        <taxon>Bacteria</taxon>
        <taxon>Bacillati</taxon>
        <taxon>Actinomycetota</taxon>
        <taxon>Actinomycetes</taxon>
        <taxon>Propionibacteriales</taxon>
        <taxon>Nocardioidaceae</taxon>
        <taxon>Tenggerimyces</taxon>
    </lineage>
</organism>
<evidence type="ECO:0000259" key="1">
    <source>
        <dbReference type="SMART" id="SM00849"/>
    </source>
</evidence>
<proteinExistence type="predicted"/>
<dbReference type="InterPro" id="IPR036866">
    <property type="entry name" value="RibonucZ/Hydroxyglut_hydro"/>
</dbReference>
<evidence type="ECO:0000313" key="3">
    <source>
        <dbReference type="Proteomes" id="UP001595699"/>
    </source>
</evidence>
<dbReference type="EMBL" id="JBHRZH010000004">
    <property type="protein sequence ID" value="MFC3760030.1"/>
    <property type="molecule type" value="Genomic_DNA"/>
</dbReference>
<dbReference type="InterPro" id="IPR001279">
    <property type="entry name" value="Metallo-B-lactamas"/>
</dbReference>
<feature type="domain" description="Metallo-beta-lactamase" evidence="1">
    <location>
        <begin position="23"/>
        <end position="220"/>
    </location>
</feature>